<dbReference type="AlphaFoldDB" id="A0AAD7QAC6"/>
<name>A0AAD7QAC6_QUISA</name>
<dbReference type="KEGG" id="qsa:O6P43_007276"/>
<evidence type="ECO:0000259" key="3">
    <source>
        <dbReference type="PROSITE" id="PS50102"/>
    </source>
</evidence>
<feature type="domain" description="RRM" evidence="3">
    <location>
        <begin position="144"/>
        <end position="224"/>
    </location>
</feature>
<comment type="caution">
    <text evidence="4">The sequence shown here is derived from an EMBL/GenBank/DDBJ whole genome shotgun (WGS) entry which is preliminary data.</text>
</comment>
<feature type="domain" description="RRM" evidence="3">
    <location>
        <begin position="54"/>
        <end position="135"/>
    </location>
</feature>
<dbReference type="GO" id="GO:0003723">
    <property type="term" value="F:RNA binding"/>
    <property type="evidence" value="ECO:0007669"/>
    <property type="project" value="UniProtKB-UniRule"/>
</dbReference>
<keyword evidence="5" id="KW-1185">Reference proteome</keyword>
<gene>
    <name evidence="4" type="ORF">O6P43_007276</name>
</gene>
<dbReference type="PROSITE" id="PS50102">
    <property type="entry name" value="RRM"/>
    <property type="match status" value="2"/>
</dbReference>
<accession>A0AAD7QAC6</accession>
<dbReference type="InterPro" id="IPR050441">
    <property type="entry name" value="RBM"/>
</dbReference>
<feature type="region of interest" description="Disordered" evidence="2">
    <location>
        <begin position="1"/>
        <end position="47"/>
    </location>
</feature>
<dbReference type="InterPro" id="IPR035979">
    <property type="entry name" value="RBD_domain_sf"/>
</dbReference>
<evidence type="ECO:0000313" key="4">
    <source>
        <dbReference type="EMBL" id="KAJ7977687.1"/>
    </source>
</evidence>
<sequence length="324" mass="35598">MNGATNDSLIREGFRSNNGVSGHDPNHSVHHPGRKRGWDHGRGASSDRKEGCHVKLYVAPVPRTATEASIRPVFEGYGPIVEVVLVKDKNTGQQQGYCFVKYATLDGAERAIRSLNNLYTFPGELSPLLVKFSDGERKRLEVLDRVFVGGLNKFATKKDIEEVFSPFGHVEDVFIVCDDQKRSRGYGFVKFSNRDMALAAIKGLNGIFTMKGCHQPLIVRFADPKKPRTGEPRPPPNVGDSAGGRILPMAPNHSTVPLPQAASHVNNWGPATGIVQQPFPPQQPLSQLPPMPFQPDTNSTDVYSNSNQWGAETVKSCPIINSKY</sequence>
<dbReference type="EMBL" id="JARAOO010000003">
    <property type="protein sequence ID" value="KAJ7977687.1"/>
    <property type="molecule type" value="Genomic_DNA"/>
</dbReference>
<evidence type="ECO:0000256" key="2">
    <source>
        <dbReference type="SAM" id="MobiDB-lite"/>
    </source>
</evidence>
<organism evidence="4 5">
    <name type="scientific">Quillaja saponaria</name>
    <name type="common">Soap bark tree</name>
    <dbReference type="NCBI Taxonomy" id="32244"/>
    <lineage>
        <taxon>Eukaryota</taxon>
        <taxon>Viridiplantae</taxon>
        <taxon>Streptophyta</taxon>
        <taxon>Embryophyta</taxon>
        <taxon>Tracheophyta</taxon>
        <taxon>Spermatophyta</taxon>
        <taxon>Magnoliopsida</taxon>
        <taxon>eudicotyledons</taxon>
        <taxon>Gunneridae</taxon>
        <taxon>Pentapetalae</taxon>
        <taxon>rosids</taxon>
        <taxon>fabids</taxon>
        <taxon>Fabales</taxon>
        <taxon>Quillajaceae</taxon>
        <taxon>Quillaja</taxon>
    </lineage>
</organism>
<proteinExistence type="predicted"/>
<evidence type="ECO:0000313" key="5">
    <source>
        <dbReference type="Proteomes" id="UP001163823"/>
    </source>
</evidence>
<dbReference type="PANTHER" id="PTHR48034">
    <property type="entry name" value="TRANSFORMER-2 SEX-DETERMINING PROTEIN-RELATED"/>
    <property type="match status" value="1"/>
</dbReference>
<keyword evidence="1" id="KW-0694">RNA-binding</keyword>
<dbReference type="InterPro" id="IPR000504">
    <property type="entry name" value="RRM_dom"/>
</dbReference>
<feature type="region of interest" description="Disordered" evidence="2">
    <location>
        <begin position="223"/>
        <end position="242"/>
    </location>
</feature>
<protein>
    <submittedName>
        <fullName evidence="4">Flowering time control protein FCA</fullName>
    </submittedName>
</protein>
<evidence type="ECO:0000256" key="1">
    <source>
        <dbReference type="PROSITE-ProRule" id="PRU00176"/>
    </source>
</evidence>
<reference evidence="4" key="1">
    <citation type="journal article" date="2023" name="Science">
        <title>Elucidation of the pathway for biosynthesis of saponin adjuvants from the soapbark tree.</title>
        <authorList>
            <person name="Reed J."/>
            <person name="Orme A."/>
            <person name="El-Demerdash A."/>
            <person name="Owen C."/>
            <person name="Martin L.B.B."/>
            <person name="Misra R.C."/>
            <person name="Kikuchi S."/>
            <person name="Rejzek M."/>
            <person name="Martin A.C."/>
            <person name="Harkess A."/>
            <person name="Leebens-Mack J."/>
            <person name="Louveau T."/>
            <person name="Stephenson M.J."/>
            <person name="Osbourn A."/>
        </authorList>
    </citation>
    <scope>NUCLEOTIDE SEQUENCE</scope>
    <source>
        <strain evidence="4">S10</strain>
    </source>
</reference>
<dbReference type="InterPro" id="IPR012677">
    <property type="entry name" value="Nucleotide-bd_a/b_plait_sf"/>
</dbReference>
<dbReference type="Gene3D" id="3.30.70.330">
    <property type="match status" value="2"/>
</dbReference>
<dbReference type="Proteomes" id="UP001163823">
    <property type="component" value="Chromosome 3"/>
</dbReference>
<dbReference type="SMART" id="SM00360">
    <property type="entry name" value="RRM"/>
    <property type="match status" value="2"/>
</dbReference>
<dbReference type="SUPFAM" id="SSF54928">
    <property type="entry name" value="RNA-binding domain, RBD"/>
    <property type="match status" value="2"/>
</dbReference>
<feature type="compositionally biased region" description="Basic and acidic residues" evidence="2">
    <location>
        <begin position="36"/>
        <end position="47"/>
    </location>
</feature>
<dbReference type="Pfam" id="PF00076">
    <property type="entry name" value="RRM_1"/>
    <property type="match status" value="2"/>
</dbReference>